<protein>
    <recommendedName>
        <fullName evidence="3">Spo0E like sporulation regulatory protein</fullName>
    </recommendedName>
</protein>
<dbReference type="InterPro" id="IPR018540">
    <property type="entry name" value="Spo0E-like"/>
</dbReference>
<dbReference type="Pfam" id="PF09388">
    <property type="entry name" value="SpoOE-like"/>
    <property type="match status" value="1"/>
</dbReference>
<dbReference type="InterPro" id="IPR037208">
    <property type="entry name" value="Spo0E-like_sf"/>
</dbReference>
<keyword evidence="2" id="KW-1185">Reference proteome</keyword>
<dbReference type="InterPro" id="IPR036638">
    <property type="entry name" value="HLH_DNA-bd_sf"/>
</dbReference>
<dbReference type="GO" id="GO:0046983">
    <property type="term" value="F:protein dimerization activity"/>
    <property type="evidence" value="ECO:0007669"/>
    <property type="project" value="InterPro"/>
</dbReference>
<sequence length="97" mass="11737">MALDYRQMMQFHQQPIIREPEHTSSSPYHIRKRMNKVDMLEEEIYILRTLMEKTAESEQSFTSEMVVHISSLLDKKIYEYMKLNHGRRHSSYKSDLD</sequence>
<organism evidence="1 2">
    <name type="scientific">Insulibacter thermoxylanivorax</name>
    <dbReference type="NCBI Taxonomy" id="2749268"/>
    <lineage>
        <taxon>Bacteria</taxon>
        <taxon>Bacillati</taxon>
        <taxon>Bacillota</taxon>
        <taxon>Bacilli</taxon>
        <taxon>Bacillales</taxon>
        <taxon>Paenibacillaceae</taxon>
        <taxon>Insulibacter</taxon>
    </lineage>
</organism>
<dbReference type="Gene3D" id="4.10.280.10">
    <property type="entry name" value="Helix-loop-helix DNA-binding domain"/>
    <property type="match status" value="1"/>
</dbReference>
<dbReference type="GO" id="GO:0043937">
    <property type="term" value="P:regulation of sporulation"/>
    <property type="evidence" value="ECO:0007669"/>
    <property type="project" value="InterPro"/>
</dbReference>
<dbReference type="SUPFAM" id="SSF140500">
    <property type="entry name" value="BAS1536-like"/>
    <property type="match status" value="1"/>
</dbReference>
<gene>
    <name evidence="1" type="ORF">PRECH8_18760</name>
</gene>
<dbReference type="AlphaFoldDB" id="A0A916QDM5"/>
<evidence type="ECO:0000313" key="1">
    <source>
        <dbReference type="EMBL" id="GFR38580.1"/>
    </source>
</evidence>
<dbReference type="EMBL" id="BMAQ01000021">
    <property type="protein sequence ID" value="GFR38580.1"/>
    <property type="molecule type" value="Genomic_DNA"/>
</dbReference>
<evidence type="ECO:0000313" key="2">
    <source>
        <dbReference type="Proteomes" id="UP000654993"/>
    </source>
</evidence>
<reference evidence="1" key="1">
    <citation type="submission" date="2020-08" db="EMBL/GenBank/DDBJ databases">
        <authorList>
            <person name="Uke A."/>
            <person name="Chhe C."/>
            <person name="Baramee S."/>
            <person name="Kosugi A."/>
        </authorList>
    </citation>
    <scope>NUCLEOTIDE SEQUENCE</scope>
    <source>
        <strain evidence="1">DA-C8</strain>
    </source>
</reference>
<evidence type="ECO:0008006" key="3">
    <source>
        <dbReference type="Google" id="ProtNLM"/>
    </source>
</evidence>
<proteinExistence type="predicted"/>
<name>A0A916QDM5_9BACL</name>
<dbReference type="Proteomes" id="UP000654993">
    <property type="component" value="Unassembled WGS sequence"/>
</dbReference>
<dbReference type="RefSeq" id="WP_242457513.1">
    <property type="nucleotide sequence ID" value="NZ_BMAQ01000021.1"/>
</dbReference>
<comment type="caution">
    <text evidence="1">The sequence shown here is derived from an EMBL/GenBank/DDBJ whole genome shotgun (WGS) entry which is preliminary data.</text>
</comment>
<reference evidence="1" key="2">
    <citation type="journal article" date="2021" name="Data Brief">
        <title>Draft genome sequence data of the facultative, thermophilic, xylanolytic bacterium Paenibacillus sp. strain DA-C8.</title>
        <authorList>
            <person name="Chhe C."/>
            <person name="Uke A."/>
            <person name="Baramee S."/>
            <person name="Ungkulpasvich U."/>
            <person name="Tachaapaikoon C."/>
            <person name="Pason P."/>
            <person name="Waeonukul R."/>
            <person name="Ratanakhanokchai K."/>
            <person name="Kosugi A."/>
        </authorList>
    </citation>
    <scope>NUCLEOTIDE SEQUENCE</scope>
    <source>
        <strain evidence="1">DA-C8</strain>
    </source>
</reference>
<accession>A0A916QDM5</accession>